<dbReference type="CDD" id="cd06558">
    <property type="entry name" value="crotonase-like"/>
    <property type="match status" value="1"/>
</dbReference>
<name>A0ABS8GEM2_9MICC</name>
<evidence type="ECO:0000256" key="1">
    <source>
        <dbReference type="ARBA" id="ARBA00001709"/>
    </source>
</evidence>
<dbReference type="RefSeq" id="WP_227889923.1">
    <property type="nucleotide sequence ID" value="NZ_JAJFZQ010000003.1"/>
</dbReference>
<organism evidence="5 6">
    <name type="scientific">Arthrobacter gengyunqii</name>
    <dbReference type="NCBI Taxonomy" id="2886940"/>
    <lineage>
        <taxon>Bacteria</taxon>
        <taxon>Bacillati</taxon>
        <taxon>Actinomycetota</taxon>
        <taxon>Actinomycetes</taxon>
        <taxon>Micrococcales</taxon>
        <taxon>Micrococcaceae</taxon>
        <taxon>Arthrobacter</taxon>
    </lineage>
</organism>
<accession>A0ABS8GEM2</accession>
<evidence type="ECO:0000259" key="4">
    <source>
        <dbReference type="Pfam" id="PF16113"/>
    </source>
</evidence>
<evidence type="ECO:0000313" key="5">
    <source>
        <dbReference type="EMBL" id="MCC3265079.1"/>
    </source>
</evidence>
<dbReference type="Pfam" id="PF16113">
    <property type="entry name" value="ECH_2"/>
    <property type="match status" value="1"/>
</dbReference>
<keyword evidence="3" id="KW-0378">Hydrolase</keyword>
<dbReference type="SUPFAM" id="SSF52096">
    <property type="entry name" value="ClpP/crotonase"/>
    <property type="match status" value="1"/>
</dbReference>
<comment type="catalytic activity">
    <reaction evidence="1">
        <text>3-hydroxy-2-methylpropanoyl-CoA + H2O = 3-hydroxy-2-methylpropanoate + CoA + H(+)</text>
        <dbReference type="Rhea" id="RHEA:20888"/>
        <dbReference type="ChEBI" id="CHEBI:11805"/>
        <dbReference type="ChEBI" id="CHEBI:15377"/>
        <dbReference type="ChEBI" id="CHEBI:15378"/>
        <dbReference type="ChEBI" id="CHEBI:57287"/>
        <dbReference type="ChEBI" id="CHEBI:57340"/>
        <dbReference type="EC" id="3.1.2.4"/>
    </reaction>
</comment>
<gene>
    <name evidence="5" type="ORF">LJ752_03345</name>
</gene>
<evidence type="ECO:0000256" key="3">
    <source>
        <dbReference type="ARBA" id="ARBA00022801"/>
    </source>
</evidence>
<sequence>MTETPETPEAPEAEVLLERRGHLGHIILNRPKAINALTATMVSLISDALDAWEHDDGVATVLLSGAGERGLCAGGDIVALYHDAGNGGAESAGFWAEEYELNARISSYPKPYVALMDGIVLGGGVGVSAHARHRVVTERTKVGMPETGIGFIPDVGGTYLLSRAPGELGTHAALTAGTMTGPDALLMGLADVYVDSSRLGELSAALERRPADEVLLEFARKAPDAPLAAAQAWIDDCYAYEDVETIVDALLRSDAEDAKAAAAVVLSKSPSALKVTLQSLRRARELPDLPSVLEQEYRVSLHALTAPDFAEGVRAQVIDKDRNPRWTPATLAEVRQADVDSYFAPLDGRPDLWEGLQDRKTDSSLISQEQR</sequence>
<reference evidence="5" key="1">
    <citation type="submission" date="2021-10" db="EMBL/GenBank/DDBJ databases">
        <title>Novel species in genus Arthrobacter.</title>
        <authorList>
            <person name="Liu Y."/>
        </authorList>
    </citation>
    <scope>NUCLEOTIDE SEQUENCE</scope>
    <source>
        <strain evidence="5">Zg-Y786</strain>
    </source>
</reference>
<dbReference type="InterPro" id="IPR032259">
    <property type="entry name" value="HIBYL-CoA-H"/>
</dbReference>
<dbReference type="Proteomes" id="UP001139168">
    <property type="component" value="Unassembled WGS sequence"/>
</dbReference>
<dbReference type="EMBL" id="JAJFZQ010000003">
    <property type="protein sequence ID" value="MCC3265079.1"/>
    <property type="molecule type" value="Genomic_DNA"/>
</dbReference>
<evidence type="ECO:0000313" key="6">
    <source>
        <dbReference type="Proteomes" id="UP001139168"/>
    </source>
</evidence>
<protein>
    <recommendedName>
        <fullName evidence="2">3-hydroxyisobutyryl-CoA hydrolase</fullName>
        <ecNumber evidence="2">3.1.2.4</ecNumber>
    </recommendedName>
</protein>
<dbReference type="InterPro" id="IPR029045">
    <property type="entry name" value="ClpP/crotonase-like_dom_sf"/>
</dbReference>
<evidence type="ECO:0000256" key="2">
    <source>
        <dbReference type="ARBA" id="ARBA00011915"/>
    </source>
</evidence>
<feature type="domain" description="Enoyl-CoA hydratase/isomerase" evidence="4">
    <location>
        <begin position="24"/>
        <end position="343"/>
    </location>
</feature>
<dbReference type="PANTHER" id="PTHR43176">
    <property type="entry name" value="3-HYDROXYISOBUTYRYL-COA HYDROLASE-RELATED"/>
    <property type="match status" value="1"/>
</dbReference>
<dbReference type="NCBIfam" id="NF004127">
    <property type="entry name" value="PRK05617.1"/>
    <property type="match status" value="1"/>
</dbReference>
<keyword evidence="6" id="KW-1185">Reference proteome</keyword>
<proteinExistence type="predicted"/>
<dbReference type="EC" id="3.1.2.4" evidence="2"/>
<comment type="caution">
    <text evidence="5">The sequence shown here is derived from an EMBL/GenBank/DDBJ whole genome shotgun (WGS) entry which is preliminary data.</text>
</comment>
<dbReference type="PANTHER" id="PTHR43176:SF3">
    <property type="entry name" value="3-HYDROXYISOBUTYRYL-COA HYDROLASE, MITOCHONDRIAL"/>
    <property type="match status" value="1"/>
</dbReference>
<dbReference type="InterPro" id="IPR045004">
    <property type="entry name" value="ECH_dom"/>
</dbReference>
<dbReference type="Gene3D" id="3.90.226.10">
    <property type="entry name" value="2-enoyl-CoA Hydratase, Chain A, domain 1"/>
    <property type="match status" value="1"/>
</dbReference>